<feature type="domain" description="SMAX1-like AAA+ ATPase lid" evidence="3">
    <location>
        <begin position="945"/>
        <end position="1030"/>
    </location>
</feature>
<name>A0A8S9MD03_BRACR</name>
<evidence type="ECO:0000259" key="2">
    <source>
        <dbReference type="Pfam" id="PF07724"/>
    </source>
</evidence>
<dbReference type="Pfam" id="PF07724">
    <property type="entry name" value="AAA_2"/>
    <property type="match status" value="2"/>
</dbReference>
<dbReference type="SUPFAM" id="SSF52540">
    <property type="entry name" value="P-loop containing nucleoside triphosphate hydrolases"/>
    <property type="match status" value="2"/>
</dbReference>
<feature type="region of interest" description="Disordered" evidence="1">
    <location>
        <begin position="584"/>
        <end position="653"/>
    </location>
</feature>
<dbReference type="CDD" id="cd19499">
    <property type="entry name" value="RecA-like_ClpB_Hsp104-like"/>
    <property type="match status" value="2"/>
</dbReference>
<accession>A0A8S9MD03</accession>
<dbReference type="InterPro" id="IPR027417">
    <property type="entry name" value="P-loop_NTPase"/>
</dbReference>
<dbReference type="Pfam" id="PF26587">
    <property type="entry name" value="AAA_lid_SMAX1"/>
    <property type="match status" value="2"/>
</dbReference>
<reference evidence="4" key="1">
    <citation type="submission" date="2019-12" db="EMBL/GenBank/DDBJ databases">
        <title>Genome sequencing and annotation of Brassica cretica.</title>
        <authorList>
            <person name="Studholme D.J."/>
            <person name="Sarris P.F."/>
        </authorList>
    </citation>
    <scope>NUCLEOTIDE SEQUENCE</scope>
    <source>
        <strain evidence="4">PFS-001/15</strain>
        <tissue evidence="4">Leaf</tissue>
    </source>
</reference>
<feature type="compositionally biased region" description="Polar residues" evidence="1">
    <location>
        <begin position="594"/>
        <end position="603"/>
    </location>
</feature>
<dbReference type="GO" id="GO:0016887">
    <property type="term" value="F:ATP hydrolysis activity"/>
    <property type="evidence" value="ECO:0007669"/>
    <property type="project" value="InterPro"/>
</dbReference>
<feature type="compositionally biased region" description="Polar residues" evidence="1">
    <location>
        <begin position="625"/>
        <end position="640"/>
    </location>
</feature>
<feature type="domain" description="SMAX1-like AAA+ ATPase lid" evidence="3">
    <location>
        <begin position="459"/>
        <end position="544"/>
    </location>
</feature>
<organism evidence="4 5">
    <name type="scientific">Brassica cretica</name>
    <name type="common">Mustard</name>
    <dbReference type="NCBI Taxonomy" id="69181"/>
    <lineage>
        <taxon>Eukaryota</taxon>
        <taxon>Viridiplantae</taxon>
        <taxon>Streptophyta</taxon>
        <taxon>Embryophyta</taxon>
        <taxon>Tracheophyta</taxon>
        <taxon>Spermatophyta</taxon>
        <taxon>Magnoliopsida</taxon>
        <taxon>eudicotyledons</taxon>
        <taxon>Gunneridae</taxon>
        <taxon>Pentapetalae</taxon>
        <taxon>rosids</taxon>
        <taxon>malvids</taxon>
        <taxon>Brassicales</taxon>
        <taxon>Brassicaceae</taxon>
        <taxon>Brassiceae</taxon>
        <taxon>Brassica</taxon>
    </lineage>
</organism>
<protein>
    <recommendedName>
        <fullName evidence="6">Clp R domain-containing protein</fullName>
    </recommendedName>
</protein>
<evidence type="ECO:0000259" key="3">
    <source>
        <dbReference type="Pfam" id="PF26587"/>
    </source>
</evidence>
<dbReference type="PANTHER" id="PTHR43572">
    <property type="entry name" value="CHAPERONE PROTEIN CLPD, CHLOROPLASTIC"/>
    <property type="match status" value="1"/>
</dbReference>
<dbReference type="GO" id="GO:0005524">
    <property type="term" value="F:ATP binding"/>
    <property type="evidence" value="ECO:0007669"/>
    <property type="project" value="InterPro"/>
</dbReference>
<feature type="compositionally biased region" description="Polar residues" evidence="1">
    <location>
        <begin position="143"/>
        <end position="158"/>
    </location>
</feature>
<evidence type="ECO:0000313" key="4">
    <source>
        <dbReference type="EMBL" id="KAF2616377.1"/>
    </source>
</evidence>
<proteinExistence type="predicted"/>
<dbReference type="Gene3D" id="3.40.50.300">
    <property type="entry name" value="P-loop containing nucleotide triphosphate hydrolases"/>
    <property type="match status" value="2"/>
</dbReference>
<evidence type="ECO:0008006" key="6">
    <source>
        <dbReference type="Google" id="ProtNLM"/>
    </source>
</evidence>
<dbReference type="Proteomes" id="UP000712281">
    <property type="component" value="Unassembled WGS sequence"/>
</dbReference>
<comment type="caution">
    <text evidence="4">The sequence shown here is derived from an EMBL/GenBank/DDBJ whole genome shotgun (WGS) entry which is preliminary data.</text>
</comment>
<sequence>MRRDYRVPLSNTLNQTLPRCHLCNEKYLQEVAALVKTGSSLSTSDQCSEKLPSWLRAAESELDKGPTGSTKAIDDDTNTLASQTTALQKKWDNICQSTHQTPAFPKLGFPTVSPQFPVQTEKSVRSTVEKSSPGTPSRAPESSLETSKLLNNQPLSNAKQREDLTTSVPNRAMGSPLSCVTTDLGLGAIYASKSENETNTRREKPLLVTLNSSLEHKYQNDFKSLRESLSRKVPYQTEAVNAISQIICDARRNRTSGTWLALLGPDTFGKKKVASVLSEVFFGSQENCISVDFGGEHSYRGKTVVDYLTGELSRQPHSVVFLENVEKSEFPDQRRLSEAVSTGRLRDSHGRVISMKNVIVIIAKDKDRVTVEPVKFSEERVLNARSWKLQIKLSDSVKKRKREEETELRPEKVQRSYLDLNLPVDETGVSFDHETEEARAWFDGFMEQVDGRVTFKEVDFDGLAKSIREKIVSHFKMCFGGETSLEIDEDVMVQILAASWSSGEEGRDVVDQWMGTVLAPSFAEARVKYGLNPKVVVKLVASRDLGAGVELPEKALDDTNTLASQTTALQKKWDNICQSTHQTPTFPKLGFPTVSPQFPVQTEKSVRSTAEKSSPGTPSRAPESSLETSKLLNNQPLSNAKQREDLTTSVPNRAMGSPLSCVTTDLGLGAVYASKSENETNTRREKPSLATLNSSLEHKYQNDFKSLRESLSRKVPYQTEAVNAFSQIICDARRNRTSGTWLALLGPDRVGKKKVASVLSEAFFGGQENCISVDFGGEHSYRGKTVVDYLTGELSRKPHSVVFLENVEKAEFPDQRRLSEAVSTGRLRDSHGRVISMKNVIVLAASSIDKEKDHVTVEPVTFSEERVLSARSWKLQIKLSDGVKKRKHEGETELRAEKVQRSYLDLNLPVDETGVSLDLDTEDARAWFDGFMEQVDGKVMFKEVDFDGLAKSIREKIVSHFKMCFGGVTSLEIDEDVMVQILAASWSSGEEGRDVVDQWMRTVLAPSFAEARVKYGLNPKVVVKLVASRDLGAGVELPEKVDVM</sequence>
<dbReference type="EMBL" id="QGKW02000007">
    <property type="protein sequence ID" value="KAF2616377.1"/>
    <property type="molecule type" value="Genomic_DNA"/>
</dbReference>
<evidence type="ECO:0000256" key="1">
    <source>
        <dbReference type="SAM" id="MobiDB-lite"/>
    </source>
</evidence>
<feature type="region of interest" description="Disordered" evidence="1">
    <location>
        <begin position="103"/>
        <end position="173"/>
    </location>
</feature>
<feature type="compositionally biased region" description="Polar residues" evidence="1">
    <location>
        <begin position="112"/>
        <end position="121"/>
    </location>
</feature>
<dbReference type="InterPro" id="IPR058954">
    <property type="entry name" value="AAA_lid_SMAX1"/>
</dbReference>
<dbReference type="InterPro" id="IPR003959">
    <property type="entry name" value="ATPase_AAA_core"/>
</dbReference>
<dbReference type="InterPro" id="IPR051650">
    <property type="entry name" value="SL_signaling_regulator"/>
</dbReference>
<evidence type="ECO:0000313" key="5">
    <source>
        <dbReference type="Proteomes" id="UP000712281"/>
    </source>
</evidence>
<dbReference type="PANTHER" id="PTHR43572:SF38">
    <property type="entry name" value="PROTEIN SMAX1-LIKE 6"/>
    <property type="match status" value="1"/>
</dbReference>
<gene>
    <name evidence="4" type="ORF">F2Q68_00042702</name>
</gene>
<feature type="domain" description="ATPase AAA-type core" evidence="2">
    <location>
        <begin position="285"/>
        <end position="363"/>
    </location>
</feature>
<feature type="domain" description="ATPase AAA-type core" evidence="2">
    <location>
        <begin position="766"/>
        <end position="855"/>
    </location>
</feature>
<dbReference type="AlphaFoldDB" id="A0A8S9MD03"/>